<evidence type="ECO:0000256" key="1">
    <source>
        <dbReference type="SAM" id="Phobius"/>
    </source>
</evidence>
<accession>A0A133NTL4</accession>
<organism evidence="2 3">
    <name type="scientific">Gardnerella vaginalis</name>
    <dbReference type="NCBI Taxonomy" id="2702"/>
    <lineage>
        <taxon>Bacteria</taxon>
        <taxon>Bacillati</taxon>
        <taxon>Actinomycetota</taxon>
        <taxon>Actinomycetes</taxon>
        <taxon>Bifidobacteriales</taxon>
        <taxon>Bifidobacteriaceae</taxon>
        <taxon>Gardnerella</taxon>
    </lineage>
</organism>
<proteinExistence type="predicted"/>
<evidence type="ECO:0000313" key="3">
    <source>
        <dbReference type="Proteomes" id="UP000070687"/>
    </source>
</evidence>
<reference evidence="2 3" key="1">
    <citation type="submission" date="2016-01" db="EMBL/GenBank/DDBJ databases">
        <authorList>
            <person name="Oliw E.H."/>
        </authorList>
    </citation>
    <scope>NUCLEOTIDE SEQUENCE [LARGE SCALE GENOMIC DNA]</scope>
    <source>
        <strain evidence="2 3">PSS_7772B</strain>
    </source>
</reference>
<dbReference type="AlphaFoldDB" id="A0A133NTL4"/>
<feature type="transmembrane region" description="Helical" evidence="1">
    <location>
        <begin position="6"/>
        <end position="25"/>
    </location>
</feature>
<dbReference type="EMBL" id="LRQB01000064">
    <property type="protein sequence ID" value="KXA19624.1"/>
    <property type="molecule type" value="Genomic_DNA"/>
</dbReference>
<protein>
    <submittedName>
        <fullName evidence="2">Uncharacterized protein</fullName>
    </submittedName>
</protein>
<dbReference type="PATRIC" id="fig|2702.100.peg.1015"/>
<keyword evidence="1" id="KW-1133">Transmembrane helix</keyword>
<name>A0A133NTL4_GARVA</name>
<keyword evidence="1" id="KW-0472">Membrane</keyword>
<gene>
    <name evidence="2" type="ORF">HMPREF3208_01036</name>
</gene>
<sequence>MVNSIIISVVSSLLITGLYFIFRAFRLDKIGQYILPENNKIPYVELDLNKQIVRNIGMEPATDIELFKINFPLDNSFNYMHVAYICALPNLIQNQKENIQYIPDDCLMVHEYCFLLQYSNISGMYFWTLIIPTSPRGDNFIQINPHFIKDKHKLNIASNKCGCPRWIKSAVLKDKKKYYC</sequence>
<evidence type="ECO:0000313" key="2">
    <source>
        <dbReference type="EMBL" id="KXA19624.1"/>
    </source>
</evidence>
<keyword evidence="1" id="KW-0812">Transmembrane</keyword>
<comment type="caution">
    <text evidence="2">The sequence shown here is derived from an EMBL/GenBank/DDBJ whole genome shotgun (WGS) entry which is preliminary data.</text>
</comment>
<dbReference type="Proteomes" id="UP000070687">
    <property type="component" value="Unassembled WGS sequence"/>
</dbReference>